<accession>A0A1D6ZNX5</accession>
<organism evidence="9">
    <name type="scientific">Phytophthora infestans</name>
    <name type="common">Potato late blight agent</name>
    <name type="synonym">Botrytis infestans</name>
    <dbReference type="NCBI Taxonomy" id="4787"/>
    <lineage>
        <taxon>Eukaryota</taxon>
        <taxon>Sar</taxon>
        <taxon>Stramenopiles</taxon>
        <taxon>Oomycota</taxon>
        <taxon>Peronosporomycetes</taxon>
        <taxon>Peronosporales</taxon>
        <taxon>Peronosporaceae</taxon>
        <taxon>Phytophthora</taxon>
    </lineage>
</organism>
<protein>
    <submittedName>
        <fullName evidence="9">Suppressor of RNA silencing</fullName>
    </submittedName>
</protein>
<evidence type="ECO:0000256" key="1">
    <source>
        <dbReference type="ARBA" id="ARBA00004340"/>
    </source>
</evidence>
<dbReference type="InterPro" id="IPR054463">
    <property type="entry name" value="PexRD54_WY"/>
</dbReference>
<keyword evidence="4" id="KW-0964">Secreted</keyword>
<evidence type="ECO:0000256" key="3">
    <source>
        <dbReference type="ARBA" id="ARBA00010400"/>
    </source>
</evidence>
<evidence type="ECO:0000259" key="8">
    <source>
        <dbReference type="Pfam" id="PF22748"/>
    </source>
</evidence>
<proteinExistence type="inferred from homology"/>
<evidence type="ECO:0000256" key="5">
    <source>
        <dbReference type="ARBA" id="ARBA00022729"/>
    </source>
</evidence>
<dbReference type="EMBL" id="KX129862">
    <property type="protein sequence ID" value="ANW82100.1"/>
    <property type="molecule type" value="Genomic_DNA"/>
</dbReference>
<dbReference type="GO" id="GO:0005576">
    <property type="term" value="C:extracellular region"/>
    <property type="evidence" value="ECO:0007669"/>
    <property type="project" value="UniProtKB-SubCell"/>
</dbReference>
<feature type="chain" id="PRO_5009096627" evidence="7">
    <location>
        <begin position="22"/>
        <end position="760"/>
    </location>
</feature>
<keyword evidence="5 7" id="KW-0732">Signal</keyword>
<reference evidence="9" key="1">
    <citation type="journal article" date="2017" name="Mol. Plant Pathol.">
        <title>Signatures of selection and host-adapted gene expression of the Phytophthora infestans RNA silencing suppressor PSR2.</title>
        <authorList>
            <person name="de Vries S."/>
            <person name="von Dahlen J.K."/>
            <person name="Uhlmann C."/>
            <person name="Schnake A."/>
            <person name="Kloesges T."/>
            <person name="Rose L.E."/>
        </authorList>
    </citation>
    <scope>NUCLEOTIDE SEQUENCE</scope>
    <source>
        <strain evidence="9">IPO-C</strain>
    </source>
</reference>
<comment type="similarity">
    <text evidence="3">Belongs to the RxLR effector family.</text>
</comment>
<feature type="domain" description="RxLR effector PexRD54 WY" evidence="8">
    <location>
        <begin position="264"/>
        <end position="305"/>
    </location>
</feature>
<dbReference type="Pfam" id="PF22748">
    <property type="entry name" value="PexRD54_WY"/>
    <property type="match status" value="3"/>
</dbReference>
<evidence type="ECO:0000313" key="9">
    <source>
        <dbReference type="EMBL" id="ANW82100.1"/>
    </source>
</evidence>
<comment type="subcellular location">
    <subcellularLocation>
        <location evidence="1">Host cell</location>
    </subcellularLocation>
    <subcellularLocation>
        <location evidence="2">Secreted</location>
    </subcellularLocation>
</comment>
<dbReference type="AlphaFoldDB" id="A0A1D6ZNX5"/>
<evidence type="ECO:0000256" key="6">
    <source>
        <dbReference type="ARBA" id="ARBA00023026"/>
    </source>
</evidence>
<feature type="signal peptide" evidence="7">
    <location>
        <begin position="1"/>
        <end position="21"/>
    </location>
</feature>
<keyword evidence="6" id="KW-0843">Virulence</keyword>
<dbReference type="Pfam" id="PF16810">
    <property type="entry name" value="RXLR"/>
    <property type="match status" value="1"/>
</dbReference>
<gene>
    <name evidence="9" type="primary">PSR2</name>
</gene>
<name>A0A1D6ZNX5_PHYIN</name>
<evidence type="ECO:0000256" key="7">
    <source>
        <dbReference type="SAM" id="SignalP"/>
    </source>
</evidence>
<evidence type="ECO:0000256" key="2">
    <source>
        <dbReference type="ARBA" id="ARBA00004613"/>
    </source>
</evidence>
<dbReference type="GO" id="GO:0043657">
    <property type="term" value="C:host cell"/>
    <property type="evidence" value="ECO:0007669"/>
    <property type="project" value="UniProtKB-SubCell"/>
</dbReference>
<evidence type="ECO:0000256" key="4">
    <source>
        <dbReference type="ARBA" id="ARBA00022525"/>
    </source>
</evidence>
<dbReference type="InterPro" id="IPR031825">
    <property type="entry name" value="RXLR"/>
</dbReference>
<feature type="domain" description="RxLR effector PexRD54 WY" evidence="8">
    <location>
        <begin position="355"/>
        <end position="396"/>
    </location>
</feature>
<dbReference type="VEuPathDB" id="FungiDB:PITG_15152"/>
<sequence>MGCRYAVLALAVAYFAGSIAANDSQIVAVKGPASIRFTPAIHVVRGRFLRAANTADERNEDRGINLKSMPGFEKIASLFTKKNTPGPLLSWFEKKKSPDYVFLKLKINKGKQQLFDHPDWNVWVQYTTSVVKSDPEEAMIAALRTHYTDDILSKLLESAKNVPKTSGLATKMQMEHWVASKTPSQMFQFLRLDKVRNGVLDDPTLSIWINYMKLYNSKPVNKKQQVTLVSMLTTHYKDRGVLDIVEAAKKVPKTAPAARQLEMEQIQFWLKNGKSPDELLTVLSLDKAGNQLLASPRFKFWSKYVDNYNRDFPDEATTVMATLRNQLGDEDITPILIAAGKVPSTEKAAAKLQAEQFKSWLRENEDPAKVFQLLKLDNSADDLLGSPQFKLWGKYVEDLNLKPEHNDLQVSIITILRKNYGDDVLGNMVLAGKKAPSTSFMARRLEDELYKGWIAAGSSPDGVFKHLKFDKAGENVIQSPLWGLYTKFLEHYYKSFPTPMMSALAKGYDGDALAKLLIAAEKIPTSNTLATKLQTGQIQRWLDDKDQPGKIFKALLPDDMADDILTSPLFNTWTRYLDEFNKKFPDEKVSMTDTFRTSLDDETLKSLLITAKELPDMKTLSTKLQTVQIERWLASKTSPEDAFAVLALNKAGGNVLSKPLLNTWAAYLESFNAKFPRSRVSMIDTFREFFGDKALLTTLAAAKEVESTKKVATSLQDSLLSKWVLAKKPPSGVAKLVGTDEAGAKLLKTYTTKYMERYGQ</sequence>
<feature type="domain" description="RxLR effector PexRD54 WY" evidence="8">
    <location>
        <begin position="627"/>
        <end position="667"/>
    </location>
</feature>